<evidence type="ECO:0000259" key="19">
    <source>
        <dbReference type="PROSITE" id="PS51789"/>
    </source>
</evidence>
<comment type="similarity">
    <text evidence="2">Belongs to the helicase family. RLR subfamily.</text>
</comment>
<dbReference type="EMBL" id="KZ270027">
    <property type="protein sequence ID" value="OZC07621.1"/>
    <property type="molecule type" value="Genomic_DNA"/>
</dbReference>
<evidence type="ECO:0000256" key="1">
    <source>
        <dbReference type="ARBA" id="ARBA00004496"/>
    </source>
</evidence>
<dbReference type="SMART" id="SM00487">
    <property type="entry name" value="DEXDc"/>
    <property type="match status" value="1"/>
</dbReference>
<feature type="domain" description="Helicase C-terminal" evidence="18">
    <location>
        <begin position="709"/>
        <end position="876"/>
    </location>
</feature>
<evidence type="ECO:0000256" key="14">
    <source>
        <dbReference type="ARBA" id="ARBA00023118"/>
    </source>
</evidence>
<dbReference type="OrthoDB" id="416741at2759"/>
<dbReference type="GO" id="GO:0051607">
    <property type="term" value="P:defense response to virus"/>
    <property type="evidence" value="ECO:0007669"/>
    <property type="project" value="UniProtKB-KW"/>
</dbReference>
<dbReference type="Pfam" id="PF18119">
    <property type="entry name" value="RIG-I_C"/>
    <property type="match status" value="1"/>
</dbReference>
<evidence type="ECO:0000256" key="12">
    <source>
        <dbReference type="ARBA" id="ARBA00022859"/>
    </source>
</evidence>
<keyword evidence="9" id="KW-0347">Helicase</keyword>
<evidence type="ECO:0000256" key="2">
    <source>
        <dbReference type="ARBA" id="ARBA00006866"/>
    </source>
</evidence>
<dbReference type="Proteomes" id="UP000242913">
    <property type="component" value="Unassembled WGS sequence"/>
</dbReference>
<dbReference type="Gene3D" id="2.170.150.30">
    <property type="entry name" value="RIG-I-like receptor, C-terminal regulatory domain"/>
    <property type="match status" value="1"/>
</dbReference>
<keyword evidence="21" id="KW-1185">Reference proteome</keyword>
<dbReference type="PANTHER" id="PTHR14074:SF16">
    <property type="entry name" value="ANTIVIRAL INNATE IMMUNE RESPONSE RECEPTOR RIG-I"/>
    <property type="match status" value="1"/>
</dbReference>
<dbReference type="GO" id="GO:0045087">
    <property type="term" value="P:innate immune response"/>
    <property type="evidence" value="ECO:0007669"/>
    <property type="project" value="UniProtKB-KW"/>
</dbReference>
<evidence type="ECO:0000256" key="16">
    <source>
        <dbReference type="SAM" id="Phobius"/>
    </source>
</evidence>
<dbReference type="Gene3D" id="3.40.50.300">
    <property type="entry name" value="P-loop containing nucleotide triphosphate hydrolases"/>
    <property type="match status" value="2"/>
</dbReference>
<keyword evidence="14" id="KW-0051">Antiviral defense</keyword>
<dbReference type="Pfam" id="PF11648">
    <property type="entry name" value="RIG-I_C-RD"/>
    <property type="match status" value="1"/>
</dbReference>
<dbReference type="InterPro" id="IPR001650">
    <property type="entry name" value="Helicase_C-like"/>
</dbReference>
<evidence type="ECO:0000256" key="8">
    <source>
        <dbReference type="ARBA" id="ARBA00022801"/>
    </source>
</evidence>
<evidence type="ECO:0000256" key="15">
    <source>
        <dbReference type="ARBA" id="ARBA00049390"/>
    </source>
</evidence>
<comment type="subcellular location">
    <subcellularLocation>
        <location evidence="1">Cytoplasm</location>
    </subcellularLocation>
</comment>
<dbReference type="PROSITE" id="PS51194">
    <property type="entry name" value="HELICASE_CTER"/>
    <property type="match status" value="1"/>
</dbReference>
<keyword evidence="6" id="KW-0479">Metal-binding</keyword>
<comment type="catalytic activity">
    <reaction evidence="15">
        <text>ATP + H2O = ADP + phosphate + H(+)</text>
        <dbReference type="Rhea" id="RHEA:13065"/>
        <dbReference type="ChEBI" id="CHEBI:15377"/>
        <dbReference type="ChEBI" id="CHEBI:15378"/>
        <dbReference type="ChEBI" id="CHEBI:30616"/>
        <dbReference type="ChEBI" id="CHEBI:43474"/>
        <dbReference type="ChEBI" id="CHEBI:456216"/>
        <dbReference type="EC" id="3.6.4.13"/>
    </reaction>
    <physiologicalReaction direction="left-to-right" evidence="15">
        <dbReference type="Rhea" id="RHEA:13066"/>
    </physiologicalReaction>
</comment>
<feature type="domain" description="RLR CTR" evidence="19">
    <location>
        <begin position="900"/>
        <end position="1032"/>
    </location>
</feature>
<dbReference type="GO" id="GO:0003723">
    <property type="term" value="F:RNA binding"/>
    <property type="evidence" value="ECO:0007669"/>
    <property type="project" value="UniProtKB-KW"/>
</dbReference>
<dbReference type="PROSITE" id="PS51789">
    <property type="entry name" value="RLR_CTR"/>
    <property type="match status" value="1"/>
</dbReference>
<protein>
    <recommendedName>
        <fullName evidence="3">RNA helicase</fullName>
        <ecNumber evidence="3">3.6.4.13</ecNumber>
    </recommendedName>
</protein>
<dbReference type="SMART" id="SM00490">
    <property type="entry name" value="HELICc"/>
    <property type="match status" value="1"/>
</dbReference>
<dbReference type="InterPro" id="IPR038557">
    <property type="entry name" value="RLR_C_sf"/>
</dbReference>
<dbReference type="SUPFAM" id="SSF52540">
    <property type="entry name" value="P-loop containing nucleoside triphosphate hydrolases"/>
    <property type="match status" value="1"/>
</dbReference>
<evidence type="ECO:0000256" key="10">
    <source>
        <dbReference type="ARBA" id="ARBA00022833"/>
    </source>
</evidence>
<dbReference type="InterPro" id="IPR021673">
    <property type="entry name" value="RLR_CTR"/>
</dbReference>
<dbReference type="PROSITE" id="PS51192">
    <property type="entry name" value="HELICASE_ATP_BIND_1"/>
    <property type="match status" value="1"/>
</dbReference>
<dbReference type="GO" id="GO:0046872">
    <property type="term" value="F:metal ion binding"/>
    <property type="evidence" value="ECO:0007669"/>
    <property type="project" value="UniProtKB-KW"/>
</dbReference>
<keyword evidence="10" id="KW-0862">Zinc</keyword>
<keyword evidence="5" id="KW-0399">Innate immunity</keyword>
<evidence type="ECO:0000256" key="6">
    <source>
        <dbReference type="ARBA" id="ARBA00022723"/>
    </source>
</evidence>
<keyword evidence="16" id="KW-1133">Transmembrane helix</keyword>
<sequence>MEMEMKIRINMQNRQMIQTATEPSQQYFDENDEFAKLMANDEGFRLGHLRLYKAELLESVNSIEKLQQFREFFDDPKYFTRLLDLYKDESSKKLALNYFWRRICFSREAMDRMLFMATKENKALFDSIHENISADSLEYYRKIFSEDTKKMDKITMTIESLPICAGLKDKGYESIKNVVREMMESKKYDEAACYLMRNLPKMKNLECELSGWYFDFLNACLIDSANRSIPEFIDPDYKIHLDAYNAQYRVLKISQNKSGPQNGLPNVVEELEEPEKPESRTQEHYKKYRIKAFSDEKLERLEDAESIELRPYQQELVEAACRGINTIICAPTGSGKTVVAAYIILEHFRAMKAANKPSRVAMLVPTIPLVEQQCIMLNRYLRKTFWVDGMSGSEPVDENGRAPNVLASHVTIFTPQIFIIRRDDRLYFTDFSMFIFDECHHCDGDHPYHGNFFLMRMLHRFDGPKPQIVGLTASLPLGAGRANVEAALDHMMDLCSKLSTHSISTVRKHIENLRYYVKPPVDGFFLFFFFFEKTVLLLSFVFFFFFFFVLDIKRAHRLESDVFSQSLEICMRKIESTIKPELEKITENKVIDFRMDEITFPAYRSSTRYESFVGSLKNRLMELPGSKLKHQLIKMLEHLGYYYRALCLSDLLPNWYAYSYLYENVMKEILPDTGDNAAIQNQLGMLFEKFVRPNELKFKENDTSEEKEILKILHAILREQYISDPASRTIIFVTTRKLAQYLSRHLNAIKIIGGSSRAVGFVTSSNQSSNLSGQTAEEQRTVIESFNQGTLKVLVATSVAEEGLDISACNLIIKYNNTGSERSLIQRRGRARAKNSKSILLALDGSIEEKELENIQKEHLMRRCLEHMQTKSEKQMKQLVEAKINQRKALHEADLVRENERKRSLEGKCYDLKCRLCGAFICKSSSMRLACDSQYVCCDPTIWERIDARVHSTKSLAIATLVGKPHCKGNGESNCNEILGTIVKLYGAFLPTISAKAIIIDDKELCGRAQHEKKWDAITTDRFCVEPITEFDLVSDSFLI</sequence>
<keyword evidence="13" id="KW-0694">RNA-binding</keyword>
<dbReference type="GO" id="GO:0003724">
    <property type="term" value="F:RNA helicase activity"/>
    <property type="evidence" value="ECO:0007669"/>
    <property type="project" value="UniProtKB-EC"/>
</dbReference>
<dbReference type="InterPro" id="IPR011545">
    <property type="entry name" value="DEAD/DEAH_box_helicase_dom"/>
</dbReference>
<evidence type="ECO:0000256" key="11">
    <source>
        <dbReference type="ARBA" id="ARBA00022840"/>
    </source>
</evidence>
<keyword evidence="16" id="KW-0472">Membrane</keyword>
<dbReference type="GO" id="GO:0005737">
    <property type="term" value="C:cytoplasm"/>
    <property type="evidence" value="ECO:0007669"/>
    <property type="project" value="UniProtKB-SubCell"/>
</dbReference>
<keyword evidence="7" id="KW-0547">Nucleotide-binding</keyword>
<dbReference type="EC" id="3.6.4.13" evidence="3"/>
<evidence type="ECO:0000256" key="13">
    <source>
        <dbReference type="ARBA" id="ARBA00022884"/>
    </source>
</evidence>
<keyword evidence="16" id="KW-0812">Transmembrane</keyword>
<evidence type="ECO:0000313" key="20">
    <source>
        <dbReference type="EMBL" id="OZC07621.1"/>
    </source>
</evidence>
<evidence type="ECO:0000259" key="18">
    <source>
        <dbReference type="PROSITE" id="PS51194"/>
    </source>
</evidence>
<evidence type="ECO:0000313" key="21">
    <source>
        <dbReference type="Proteomes" id="UP000242913"/>
    </source>
</evidence>
<evidence type="ECO:0000256" key="7">
    <source>
        <dbReference type="ARBA" id="ARBA00022741"/>
    </source>
</evidence>
<organism evidence="20 21">
    <name type="scientific">Onchocerca flexuosa</name>
    <dbReference type="NCBI Taxonomy" id="387005"/>
    <lineage>
        <taxon>Eukaryota</taxon>
        <taxon>Metazoa</taxon>
        <taxon>Ecdysozoa</taxon>
        <taxon>Nematoda</taxon>
        <taxon>Chromadorea</taxon>
        <taxon>Rhabditida</taxon>
        <taxon>Spirurina</taxon>
        <taxon>Spiruromorpha</taxon>
        <taxon>Filarioidea</taxon>
        <taxon>Onchocercidae</taxon>
        <taxon>Onchocerca</taxon>
    </lineage>
</organism>
<feature type="domain" description="Helicase ATP-binding" evidence="17">
    <location>
        <begin position="317"/>
        <end position="493"/>
    </location>
</feature>
<dbReference type="Pfam" id="PF00270">
    <property type="entry name" value="DEAD"/>
    <property type="match status" value="1"/>
</dbReference>
<keyword evidence="4" id="KW-0963">Cytoplasm</keyword>
<feature type="transmembrane region" description="Helical" evidence="16">
    <location>
        <begin position="524"/>
        <end position="550"/>
    </location>
</feature>
<dbReference type="AlphaFoldDB" id="A0A238BQG7"/>
<name>A0A238BQG7_9BILA</name>
<keyword evidence="11" id="KW-0067">ATP-binding</keyword>
<evidence type="ECO:0000256" key="3">
    <source>
        <dbReference type="ARBA" id="ARBA00012552"/>
    </source>
</evidence>
<dbReference type="GO" id="GO:0005524">
    <property type="term" value="F:ATP binding"/>
    <property type="evidence" value="ECO:0007669"/>
    <property type="project" value="UniProtKB-KW"/>
</dbReference>
<gene>
    <name evidence="20" type="ORF">X798_05416</name>
</gene>
<keyword evidence="8" id="KW-0378">Hydrolase</keyword>
<reference evidence="20 21" key="1">
    <citation type="submission" date="2015-12" db="EMBL/GenBank/DDBJ databases">
        <title>Draft genome of the nematode, Onchocerca flexuosa.</title>
        <authorList>
            <person name="Mitreva M."/>
        </authorList>
    </citation>
    <scope>NUCLEOTIDE SEQUENCE [LARGE SCALE GENOMIC DNA]</scope>
    <source>
        <strain evidence="20">Red Deer</strain>
    </source>
</reference>
<evidence type="ECO:0000256" key="9">
    <source>
        <dbReference type="ARBA" id="ARBA00022806"/>
    </source>
</evidence>
<accession>A0A238BQG7</accession>
<keyword evidence="12" id="KW-0391">Immunity</keyword>
<evidence type="ECO:0000256" key="5">
    <source>
        <dbReference type="ARBA" id="ARBA00022588"/>
    </source>
</evidence>
<dbReference type="InterPro" id="IPR051363">
    <property type="entry name" value="RLR_Helicase"/>
</dbReference>
<dbReference type="GO" id="GO:0016787">
    <property type="term" value="F:hydrolase activity"/>
    <property type="evidence" value="ECO:0007669"/>
    <property type="project" value="UniProtKB-KW"/>
</dbReference>
<evidence type="ECO:0000256" key="4">
    <source>
        <dbReference type="ARBA" id="ARBA00022490"/>
    </source>
</evidence>
<dbReference type="InterPro" id="IPR041204">
    <property type="entry name" value="RIG-I-like_C"/>
</dbReference>
<dbReference type="Pfam" id="PF00271">
    <property type="entry name" value="Helicase_C"/>
    <property type="match status" value="1"/>
</dbReference>
<dbReference type="InterPro" id="IPR027417">
    <property type="entry name" value="P-loop_NTPase"/>
</dbReference>
<dbReference type="InterPro" id="IPR014001">
    <property type="entry name" value="Helicase_ATP-bd"/>
</dbReference>
<dbReference type="Gene3D" id="1.20.1320.30">
    <property type="match status" value="1"/>
</dbReference>
<dbReference type="PANTHER" id="PTHR14074">
    <property type="entry name" value="HELICASE WITH DEATH DOMAIN-RELATED"/>
    <property type="match status" value="1"/>
</dbReference>
<evidence type="ECO:0000259" key="17">
    <source>
        <dbReference type="PROSITE" id="PS51192"/>
    </source>
</evidence>
<proteinExistence type="inferred from homology"/>